<evidence type="ECO:0000313" key="3">
    <source>
        <dbReference type="Proteomes" id="UP000481037"/>
    </source>
</evidence>
<keyword evidence="3" id="KW-1185">Reference proteome</keyword>
<protein>
    <submittedName>
        <fullName evidence="2">DUF1080 domain-containing protein</fullName>
    </submittedName>
</protein>
<gene>
    <name evidence="2" type="ORF">GJ697_01535</name>
</gene>
<dbReference type="Pfam" id="PF06439">
    <property type="entry name" value="3keto-disac_hyd"/>
    <property type="match status" value="1"/>
</dbReference>
<organism evidence="2 3">
    <name type="scientific">Duganella alba</name>
    <dbReference type="NCBI Taxonomy" id="2666081"/>
    <lineage>
        <taxon>Bacteria</taxon>
        <taxon>Pseudomonadati</taxon>
        <taxon>Pseudomonadota</taxon>
        <taxon>Betaproteobacteria</taxon>
        <taxon>Burkholderiales</taxon>
        <taxon>Oxalobacteraceae</taxon>
        <taxon>Telluria group</taxon>
        <taxon>Duganella</taxon>
    </lineage>
</organism>
<accession>A0A6L5Q9N3</accession>
<dbReference type="InterPro" id="IPR010496">
    <property type="entry name" value="AL/BT2_dom"/>
</dbReference>
<reference evidence="2 3" key="1">
    <citation type="submission" date="2019-11" db="EMBL/GenBank/DDBJ databases">
        <title>Novel species isolated from a subtropical stream in China.</title>
        <authorList>
            <person name="Lu H."/>
        </authorList>
    </citation>
    <scope>NUCLEOTIDE SEQUENCE [LARGE SCALE GENOMIC DNA]</scope>
    <source>
        <strain evidence="2 3">FT25W</strain>
    </source>
</reference>
<dbReference type="Proteomes" id="UP000481037">
    <property type="component" value="Unassembled WGS sequence"/>
</dbReference>
<dbReference type="AlphaFoldDB" id="A0A6L5Q9N3"/>
<dbReference type="GO" id="GO:0016787">
    <property type="term" value="F:hydrolase activity"/>
    <property type="evidence" value="ECO:0007669"/>
    <property type="project" value="InterPro"/>
</dbReference>
<name>A0A6L5Q9N3_9BURK</name>
<dbReference type="Gene3D" id="2.60.120.560">
    <property type="entry name" value="Exo-inulinase, domain 1"/>
    <property type="match status" value="1"/>
</dbReference>
<evidence type="ECO:0000259" key="1">
    <source>
        <dbReference type="Pfam" id="PF06439"/>
    </source>
</evidence>
<proteinExistence type="predicted"/>
<feature type="domain" description="3-keto-alpha-glucoside-1,2-lyase/3-keto-2-hydroxy-glucal hydratase" evidence="1">
    <location>
        <begin position="85"/>
        <end position="272"/>
    </location>
</feature>
<dbReference type="EMBL" id="WKJM01000001">
    <property type="protein sequence ID" value="MRX06514.1"/>
    <property type="molecule type" value="Genomic_DNA"/>
</dbReference>
<comment type="caution">
    <text evidence="2">The sequence shown here is derived from an EMBL/GenBank/DDBJ whole genome shotgun (WGS) entry which is preliminary data.</text>
</comment>
<evidence type="ECO:0000313" key="2">
    <source>
        <dbReference type="EMBL" id="MRX06514.1"/>
    </source>
</evidence>
<sequence>MVDRRSDHGQGWHADVGGVAVAGFLRADVTLARHAFRPQRDVGGGGAGHSRSGEQQYKKNFFHGGDTVSKLLSAAIIALSAQTAGAVDLFNGRDFSGWTLQTTPAASIADTFHMLPDGVIASAGKPAGFFATTESYRNYKLHVEWRWTGKPGNGGVLLHISPGTFDRVWPVSLQVQTKNGSAGDLLPMAAGSFAEPLTSKPGAETRIKAHTAADSEKPVGEWNECDIVSRDGTVEVTLNGVLQNRVTQVSPASGQIGFQLEGTPYELRHVSLTPLD</sequence>